<dbReference type="GO" id="GO:0009231">
    <property type="term" value="P:riboflavin biosynthetic process"/>
    <property type="evidence" value="ECO:0007669"/>
    <property type="project" value="InterPro"/>
</dbReference>
<dbReference type="InterPro" id="IPR023465">
    <property type="entry name" value="Riboflavin_kinase_dom_sf"/>
</dbReference>
<evidence type="ECO:0000256" key="14">
    <source>
        <dbReference type="ARBA" id="ARBA00049494"/>
    </source>
</evidence>
<keyword evidence="5 15" id="KW-0288">FMN</keyword>
<keyword evidence="7 15" id="KW-0548">Nucleotidyltransferase</keyword>
<dbReference type="InterPro" id="IPR015865">
    <property type="entry name" value="Riboflavin_kinase_bac/euk"/>
</dbReference>
<dbReference type="Gene3D" id="2.40.30.30">
    <property type="entry name" value="Riboflavin kinase-like"/>
    <property type="match status" value="1"/>
</dbReference>
<comment type="catalytic activity">
    <reaction evidence="13 15">
        <text>riboflavin + ATP = FMN + ADP + H(+)</text>
        <dbReference type="Rhea" id="RHEA:14357"/>
        <dbReference type="ChEBI" id="CHEBI:15378"/>
        <dbReference type="ChEBI" id="CHEBI:30616"/>
        <dbReference type="ChEBI" id="CHEBI:57986"/>
        <dbReference type="ChEBI" id="CHEBI:58210"/>
        <dbReference type="ChEBI" id="CHEBI:456216"/>
        <dbReference type="EC" id="2.7.1.26"/>
    </reaction>
</comment>
<evidence type="ECO:0000256" key="13">
    <source>
        <dbReference type="ARBA" id="ARBA00047880"/>
    </source>
</evidence>
<evidence type="ECO:0000256" key="8">
    <source>
        <dbReference type="ARBA" id="ARBA00022741"/>
    </source>
</evidence>
<organism evidence="17 18">
    <name type="scientific">Tectimicrobiota bacterium</name>
    <dbReference type="NCBI Taxonomy" id="2528274"/>
    <lineage>
        <taxon>Bacteria</taxon>
        <taxon>Pseudomonadati</taxon>
        <taxon>Nitrospinota/Tectimicrobiota group</taxon>
        <taxon>Candidatus Tectimicrobiota</taxon>
    </lineage>
</organism>
<evidence type="ECO:0000256" key="9">
    <source>
        <dbReference type="ARBA" id="ARBA00022777"/>
    </source>
</evidence>
<dbReference type="Gene3D" id="3.40.50.620">
    <property type="entry name" value="HUPs"/>
    <property type="match status" value="1"/>
</dbReference>
<comment type="similarity">
    <text evidence="15">Belongs to the ribF family.</text>
</comment>
<evidence type="ECO:0000313" key="18">
    <source>
        <dbReference type="Proteomes" id="UP000752292"/>
    </source>
</evidence>
<keyword evidence="8 15" id="KW-0547">Nucleotide-binding</keyword>
<dbReference type="InterPro" id="IPR015864">
    <property type="entry name" value="FAD_synthase"/>
</dbReference>
<evidence type="ECO:0000256" key="5">
    <source>
        <dbReference type="ARBA" id="ARBA00022643"/>
    </source>
</evidence>
<comment type="pathway">
    <text evidence="2 15">Cofactor biosynthesis; FAD biosynthesis; FAD from FMN: step 1/1.</text>
</comment>
<keyword evidence="12" id="KW-0511">Multifunctional enzyme</keyword>
<comment type="pathway">
    <text evidence="3 15">Cofactor biosynthesis; FMN biosynthesis; FMN from riboflavin (ATP route): step 1/1.</text>
</comment>
<evidence type="ECO:0000256" key="3">
    <source>
        <dbReference type="ARBA" id="ARBA00005201"/>
    </source>
</evidence>
<keyword evidence="9 15" id="KW-0418">Kinase</keyword>
<feature type="domain" description="Riboflavin kinase" evidence="16">
    <location>
        <begin position="183"/>
        <end position="309"/>
    </location>
</feature>
<evidence type="ECO:0000256" key="2">
    <source>
        <dbReference type="ARBA" id="ARBA00004726"/>
    </source>
</evidence>
<gene>
    <name evidence="17" type="ORF">HY618_06375</name>
</gene>
<keyword evidence="10 15" id="KW-0274">FAD</keyword>
<keyword evidence="6 15" id="KW-0808">Transferase</keyword>
<dbReference type="EC" id="2.7.7.2" evidence="15"/>
<keyword evidence="11 15" id="KW-0067">ATP-binding</keyword>
<dbReference type="NCBIfam" id="NF004160">
    <property type="entry name" value="PRK05627.1-3"/>
    <property type="match status" value="1"/>
</dbReference>
<dbReference type="CDD" id="cd02064">
    <property type="entry name" value="FAD_synthetase_N"/>
    <property type="match status" value="1"/>
</dbReference>
<dbReference type="NCBIfam" id="TIGR00083">
    <property type="entry name" value="ribF"/>
    <property type="match status" value="1"/>
</dbReference>
<keyword evidence="4 15" id="KW-0285">Flavoprotein</keyword>
<sequence>MDVFRSAASFPAGEGRTILSIGNFDGVHLAHREICRLINTEAARRGARSVVLTFEPHPLSVVAPERCPALMTSLEEKLARLEEQRVGAVVVHPFTPELARTPAEEFVRGLLHEGLRAERVVVGFNFRFGKGRAGDVGLLRAQGERLGFETQTVEPYMFEGRRVSSTEIRRLLASGAVEEAARLLGQPHLVAGPVVPGEGRGRLIGIPTANLSPPAVLVPADGVYACWARIGERASRRLPAVTNIGLRPTFGGERRSIEAHLLEGGTGLYGETLRIEFVSRLREERKFPGPEALAAQIRQDIEEGRRRLSASR</sequence>
<dbReference type="SUPFAM" id="SSF52374">
    <property type="entry name" value="Nucleotidylyl transferase"/>
    <property type="match status" value="1"/>
</dbReference>
<dbReference type="InterPro" id="IPR023468">
    <property type="entry name" value="Riboflavin_kinase"/>
</dbReference>
<dbReference type="SUPFAM" id="SSF82114">
    <property type="entry name" value="Riboflavin kinase-like"/>
    <property type="match status" value="1"/>
</dbReference>
<dbReference type="GO" id="GO:0008531">
    <property type="term" value="F:riboflavin kinase activity"/>
    <property type="evidence" value="ECO:0007669"/>
    <property type="project" value="UniProtKB-UniRule"/>
</dbReference>
<accession>A0A933E9Y9</accession>
<dbReference type="Pfam" id="PF06574">
    <property type="entry name" value="FAD_syn"/>
    <property type="match status" value="1"/>
</dbReference>
<dbReference type="InterPro" id="IPR002606">
    <property type="entry name" value="Riboflavin_kinase_bac"/>
</dbReference>
<dbReference type="EC" id="2.7.1.26" evidence="15"/>
<dbReference type="EMBL" id="JACQRX010000280">
    <property type="protein sequence ID" value="MBI4252070.1"/>
    <property type="molecule type" value="Genomic_DNA"/>
</dbReference>
<dbReference type="SMART" id="SM00904">
    <property type="entry name" value="Flavokinase"/>
    <property type="match status" value="1"/>
</dbReference>
<evidence type="ECO:0000256" key="6">
    <source>
        <dbReference type="ARBA" id="ARBA00022679"/>
    </source>
</evidence>
<comment type="caution">
    <text evidence="17">The sequence shown here is derived from an EMBL/GenBank/DDBJ whole genome shotgun (WGS) entry which is preliminary data.</text>
</comment>
<evidence type="ECO:0000256" key="1">
    <source>
        <dbReference type="ARBA" id="ARBA00002121"/>
    </source>
</evidence>
<dbReference type="PANTHER" id="PTHR22749">
    <property type="entry name" value="RIBOFLAVIN KINASE/FMN ADENYLYLTRANSFERASE"/>
    <property type="match status" value="1"/>
</dbReference>
<proteinExistence type="inferred from homology"/>
<protein>
    <recommendedName>
        <fullName evidence="15">Riboflavin biosynthesis protein</fullName>
    </recommendedName>
    <domain>
        <recommendedName>
            <fullName evidence="15">Riboflavin kinase</fullName>
            <ecNumber evidence="15">2.7.1.26</ecNumber>
        </recommendedName>
        <alternativeName>
            <fullName evidence="15">Flavokinase</fullName>
        </alternativeName>
    </domain>
    <domain>
        <recommendedName>
            <fullName evidence="15">FMN adenylyltransferase</fullName>
            <ecNumber evidence="15">2.7.7.2</ecNumber>
        </recommendedName>
        <alternativeName>
            <fullName evidence="15">FAD pyrophosphorylase</fullName>
        </alternativeName>
        <alternativeName>
            <fullName evidence="15">FAD synthase</fullName>
        </alternativeName>
    </domain>
</protein>
<dbReference type="GO" id="GO:0005524">
    <property type="term" value="F:ATP binding"/>
    <property type="evidence" value="ECO:0007669"/>
    <property type="project" value="UniProtKB-UniRule"/>
</dbReference>
<dbReference type="GO" id="GO:0003919">
    <property type="term" value="F:FMN adenylyltransferase activity"/>
    <property type="evidence" value="ECO:0007669"/>
    <property type="project" value="UniProtKB-UniRule"/>
</dbReference>
<name>A0A933E9Y9_UNCTE</name>
<evidence type="ECO:0000256" key="12">
    <source>
        <dbReference type="ARBA" id="ARBA00023268"/>
    </source>
</evidence>
<dbReference type="InterPro" id="IPR014729">
    <property type="entry name" value="Rossmann-like_a/b/a_fold"/>
</dbReference>
<evidence type="ECO:0000259" key="16">
    <source>
        <dbReference type="SMART" id="SM00904"/>
    </source>
</evidence>
<reference evidence="17" key="1">
    <citation type="submission" date="2020-07" db="EMBL/GenBank/DDBJ databases">
        <title>Huge and variable diversity of episymbiotic CPR bacteria and DPANN archaea in groundwater ecosystems.</title>
        <authorList>
            <person name="He C.Y."/>
            <person name="Keren R."/>
            <person name="Whittaker M."/>
            <person name="Farag I.F."/>
            <person name="Doudna J."/>
            <person name="Cate J.H.D."/>
            <person name="Banfield J.F."/>
        </authorList>
    </citation>
    <scope>NUCLEOTIDE SEQUENCE</scope>
    <source>
        <strain evidence="17">NC_groundwater_1370_Ag_S-0.2um_69_93</strain>
    </source>
</reference>
<dbReference type="Pfam" id="PF01687">
    <property type="entry name" value="Flavokinase"/>
    <property type="match status" value="1"/>
</dbReference>
<evidence type="ECO:0000256" key="15">
    <source>
        <dbReference type="PIRNR" id="PIRNR004491"/>
    </source>
</evidence>
<dbReference type="PIRSF" id="PIRSF004491">
    <property type="entry name" value="FAD_Synth"/>
    <property type="match status" value="1"/>
</dbReference>
<evidence type="ECO:0000313" key="17">
    <source>
        <dbReference type="EMBL" id="MBI4252070.1"/>
    </source>
</evidence>
<evidence type="ECO:0000256" key="7">
    <source>
        <dbReference type="ARBA" id="ARBA00022695"/>
    </source>
</evidence>
<comment type="catalytic activity">
    <reaction evidence="14 15">
        <text>FMN + ATP + H(+) = FAD + diphosphate</text>
        <dbReference type="Rhea" id="RHEA:17237"/>
        <dbReference type="ChEBI" id="CHEBI:15378"/>
        <dbReference type="ChEBI" id="CHEBI:30616"/>
        <dbReference type="ChEBI" id="CHEBI:33019"/>
        <dbReference type="ChEBI" id="CHEBI:57692"/>
        <dbReference type="ChEBI" id="CHEBI:58210"/>
        <dbReference type="EC" id="2.7.7.2"/>
    </reaction>
</comment>
<dbReference type="AlphaFoldDB" id="A0A933E9Y9"/>
<evidence type="ECO:0000256" key="4">
    <source>
        <dbReference type="ARBA" id="ARBA00022630"/>
    </source>
</evidence>
<dbReference type="NCBIfam" id="NF004162">
    <property type="entry name" value="PRK05627.1-5"/>
    <property type="match status" value="1"/>
</dbReference>
<dbReference type="Proteomes" id="UP000752292">
    <property type="component" value="Unassembled WGS sequence"/>
</dbReference>
<dbReference type="GO" id="GO:0006747">
    <property type="term" value="P:FAD biosynthetic process"/>
    <property type="evidence" value="ECO:0007669"/>
    <property type="project" value="UniProtKB-UniRule"/>
</dbReference>
<dbReference type="PANTHER" id="PTHR22749:SF6">
    <property type="entry name" value="RIBOFLAVIN KINASE"/>
    <property type="match status" value="1"/>
</dbReference>
<evidence type="ECO:0000256" key="11">
    <source>
        <dbReference type="ARBA" id="ARBA00022840"/>
    </source>
</evidence>
<comment type="function">
    <text evidence="1">Catalyzes the phosphorylation of riboflavin to FMN followed by the adenylation of FMN to FAD.</text>
</comment>
<dbReference type="GO" id="GO:0009398">
    <property type="term" value="P:FMN biosynthetic process"/>
    <property type="evidence" value="ECO:0007669"/>
    <property type="project" value="UniProtKB-UniRule"/>
</dbReference>
<evidence type="ECO:0000256" key="10">
    <source>
        <dbReference type="ARBA" id="ARBA00022827"/>
    </source>
</evidence>
<dbReference type="FunFam" id="3.40.50.620:FF:000021">
    <property type="entry name" value="Riboflavin biosynthesis protein"/>
    <property type="match status" value="1"/>
</dbReference>